<dbReference type="InterPro" id="IPR018540">
    <property type="entry name" value="Spo0E-like"/>
</dbReference>
<dbReference type="InterPro" id="IPR053028">
    <property type="entry name" value="Spo0E-like_phosphatase"/>
</dbReference>
<dbReference type="PANTHER" id="PTHR41263:SF1">
    <property type="entry name" value="ASPARTYL-PHOSPHATE PHOSPHATASE YISI"/>
    <property type="match status" value="1"/>
</dbReference>
<organism evidence="1 2">
    <name type="scientific">Mesobacillus campisalis</name>
    <dbReference type="NCBI Taxonomy" id="1408103"/>
    <lineage>
        <taxon>Bacteria</taxon>
        <taxon>Bacillati</taxon>
        <taxon>Bacillota</taxon>
        <taxon>Bacilli</taxon>
        <taxon>Bacillales</taxon>
        <taxon>Bacillaceae</taxon>
        <taxon>Mesobacillus</taxon>
    </lineage>
</organism>
<accession>A0A0M2SZ95</accession>
<dbReference type="OrthoDB" id="2972613at2"/>
<dbReference type="PANTHER" id="PTHR41263">
    <property type="entry name" value="ASPARTYL-PHOSPHATE PHOSPHATASE YISI"/>
    <property type="match status" value="1"/>
</dbReference>
<dbReference type="InterPro" id="IPR037208">
    <property type="entry name" value="Spo0E-like_sf"/>
</dbReference>
<keyword evidence="2" id="KW-1185">Reference proteome</keyword>
<dbReference type="PATRIC" id="fig|1408103.3.peg.479"/>
<dbReference type="GO" id="GO:0046983">
    <property type="term" value="F:protein dimerization activity"/>
    <property type="evidence" value="ECO:0007669"/>
    <property type="project" value="InterPro"/>
</dbReference>
<sequence length="56" mass="6553">MKKQELSNEIEKKREELIRVASTNGLSSSKAIRCSQELDHLLNTYHSRFIKKVNLH</sequence>
<dbReference type="Pfam" id="PF09388">
    <property type="entry name" value="SpoOE-like"/>
    <property type="match status" value="1"/>
</dbReference>
<dbReference type="Gene3D" id="4.10.280.10">
    <property type="entry name" value="Helix-loop-helix DNA-binding domain"/>
    <property type="match status" value="1"/>
</dbReference>
<evidence type="ECO:0000313" key="2">
    <source>
        <dbReference type="Proteomes" id="UP000034166"/>
    </source>
</evidence>
<reference evidence="1 2" key="1">
    <citation type="submission" date="2015-04" db="EMBL/GenBank/DDBJ databases">
        <title>Taxonomic description and genome sequence of Bacillus campisalis sp. nov., a novel member of the genus Bacillus isolated from solar saltern.</title>
        <authorList>
            <person name="Mathan Kumar R."/>
            <person name="Kaur G."/>
            <person name="Kumar A."/>
            <person name="Singh N.K."/>
            <person name="Kaur N."/>
            <person name="Kumar N."/>
            <person name="Mayilraj S."/>
        </authorList>
    </citation>
    <scope>NUCLEOTIDE SEQUENCE [LARGE SCALE GENOMIC DNA]</scope>
    <source>
        <strain evidence="1 2">SA2-6</strain>
    </source>
</reference>
<dbReference type="SUPFAM" id="SSF140500">
    <property type="entry name" value="BAS1536-like"/>
    <property type="match status" value="1"/>
</dbReference>
<dbReference type="Proteomes" id="UP000034166">
    <property type="component" value="Unassembled WGS sequence"/>
</dbReference>
<dbReference type="EMBL" id="LAYY01000002">
    <property type="protein sequence ID" value="KKK39503.1"/>
    <property type="molecule type" value="Genomic_DNA"/>
</dbReference>
<name>A0A0M2SZ95_9BACI</name>
<protein>
    <submittedName>
        <fullName evidence="1">Spo0A-P phosphatase</fullName>
    </submittedName>
</protein>
<proteinExistence type="predicted"/>
<gene>
    <name evidence="1" type="ORF">WQ57_02095</name>
</gene>
<dbReference type="GO" id="GO:0043937">
    <property type="term" value="P:regulation of sporulation"/>
    <property type="evidence" value="ECO:0007669"/>
    <property type="project" value="InterPro"/>
</dbReference>
<comment type="caution">
    <text evidence="1">The sequence shown here is derived from an EMBL/GenBank/DDBJ whole genome shotgun (WGS) entry which is preliminary data.</text>
</comment>
<dbReference type="RefSeq" id="WP_046522076.1">
    <property type="nucleotide sequence ID" value="NZ_LAYY01000002.1"/>
</dbReference>
<dbReference type="InterPro" id="IPR036638">
    <property type="entry name" value="HLH_DNA-bd_sf"/>
</dbReference>
<evidence type="ECO:0000313" key="1">
    <source>
        <dbReference type="EMBL" id="KKK39503.1"/>
    </source>
</evidence>
<dbReference type="AlphaFoldDB" id="A0A0M2SZ95"/>